<protein>
    <recommendedName>
        <fullName evidence="2">ADP ribosyltransferase domain-containing protein</fullName>
    </recommendedName>
</protein>
<organism evidence="1">
    <name type="scientific">viral metagenome</name>
    <dbReference type="NCBI Taxonomy" id="1070528"/>
    <lineage>
        <taxon>unclassified sequences</taxon>
        <taxon>metagenomes</taxon>
        <taxon>organismal metagenomes</taxon>
    </lineage>
</organism>
<dbReference type="AlphaFoldDB" id="A0A6C0LZU0"/>
<accession>A0A6C0LZU0</accession>
<dbReference type="EMBL" id="MN740580">
    <property type="protein sequence ID" value="QHU34782.1"/>
    <property type="molecule type" value="Genomic_DNA"/>
</dbReference>
<name>A0A6C0LZU0_9ZZZZ</name>
<sequence>MTTIQYFPSLRDYTYKSLISRNGIRINIADFIYEWKSEDDASDYFDLYRSDGYYRLNYNIITYLLINNQQLFLNNFSKSELLDFVRDNIFFYPNPKVKEYENYMEINKIDIYSFILGQFKNIQILSNSLMSGKKLPTIYAIADTPRYTRYGKNKEKLVLYRGFKYPGCKKMLHNIHIGKVITTEIFLSTSIQEYIAIKYAFNYDNDVNKHIVWKIIIDGDMFDIFNYTFISEPFNIHDNLETLFANSNIECEFLLNMGALLKCVDINVIYDFQGYYIKGYNIPKKEYTEYTFKFIGWDYDYIERINSNMSKYINYLK</sequence>
<evidence type="ECO:0008006" key="2">
    <source>
        <dbReference type="Google" id="ProtNLM"/>
    </source>
</evidence>
<evidence type="ECO:0000313" key="1">
    <source>
        <dbReference type="EMBL" id="QHU34782.1"/>
    </source>
</evidence>
<reference evidence="1" key="1">
    <citation type="journal article" date="2020" name="Nature">
        <title>Giant virus diversity and host interactions through global metagenomics.</title>
        <authorList>
            <person name="Schulz F."/>
            <person name="Roux S."/>
            <person name="Paez-Espino D."/>
            <person name="Jungbluth S."/>
            <person name="Walsh D.A."/>
            <person name="Denef V.J."/>
            <person name="McMahon K.D."/>
            <person name="Konstantinidis K.T."/>
            <person name="Eloe-Fadrosh E.A."/>
            <person name="Kyrpides N.C."/>
            <person name="Woyke T."/>
        </authorList>
    </citation>
    <scope>NUCLEOTIDE SEQUENCE</scope>
    <source>
        <strain evidence="1">GVMAG-S-1017244-22</strain>
    </source>
</reference>
<proteinExistence type="predicted"/>